<keyword evidence="4" id="KW-1185">Reference proteome</keyword>
<feature type="region of interest" description="Disordered" evidence="1">
    <location>
        <begin position="259"/>
        <end position="283"/>
    </location>
</feature>
<dbReference type="Pfam" id="PF07610">
    <property type="entry name" value="DUF1573"/>
    <property type="match status" value="1"/>
</dbReference>
<dbReference type="Gene3D" id="2.60.40.10">
    <property type="entry name" value="Immunoglobulins"/>
    <property type="match status" value="1"/>
</dbReference>
<reference evidence="3 4" key="1">
    <citation type="submission" date="2019-08" db="EMBL/GenBank/DDBJ databases">
        <authorList>
            <person name="Dhanesh K."/>
            <person name="Kumar G."/>
            <person name="Sasikala C."/>
            <person name="Venkata Ramana C."/>
        </authorList>
    </citation>
    <scope>NUCLEOTIDE SEQUENCE [LARGE SCALE GENOMIC DNA]</scope>
    <source>
        <strain evidence="3 4">JC645</strain>
    </source>
</reference>
<dbReference type="PANTHER" id="PTHR37833">
    <property type="entry name" value="LIPOPROTEIN-RELATED"/>
    <property type="match status" value="1"/>
</dbReference>
<keyword evidence="2" id="KW-0732">Signal</keyword>
<accession>A0A5M6CW45</accession>
<feature type="chain" id="PRO_5024271441" evidence="2">
    <location>
        <begin position="22"/>
        <end position="434"/>
    </location>
</feature>
<evidence type="ECO:0000256" key="2">
    <source>
        <dbReference type="SAM" id="SignalP"/>
    </source>
</evidence>
<dbReference type="Proteomes" id="UP000324479">
    <property type="component" value="Unassembled WGS sequence"/>
</dbReference>
<comment type="caution">
    <text evidence="3">The sequence shown here is derived from an EMBL/GenBank/DDBJ whole genome shotgun (WGS) entry which is preliminary data.</text>
</comment>
<feature type="signal peptide" evidence="2">
    <location>
        <begin position="1"/>
        <end position="21"/>
    </location>
</feature>
<protein>
    <submittedName>
        <fullName evidence="3">DUF1573 domain-containing protein</fullName>
    </submittedName>
</protein>
<dbReference type="PANTHER" id="PTHR37833:SF1">
    <property type="entry name" value="SIGNAL PEPTIDE PROTEIN"/>
    <property type="match status" value="1"/>
</dbReference>
<gene>
    <name evidence="3" type="ORF">FYK55_24660</name>
</gene>
<dbReference type="AlphaFoldDB" id="A0A5M6CW45"/>
<organism evidence="3 4">
    <name type="scientific">Roseiconus nitratireducens</name>
    <dbReference type="NCBI Taxonomy" id="2605748"/>
    <lineage>
        <taxon>Bacteria</taxon>
        <taxon>Pseudomonadati</taxon>
        <taxon>Planctomycetota</taxon>
        <taxon>Planctomycetia</taxon>
        <taxon>Pirellulales</taxon>
        <taxon>Pirellulaceae</taxon>
        <taxon>Roseiconus</taxon>
    </lineage>
</organism>
<dbReference type="InterPro" id="IPR011467">
    <property type="entry name" value="DUF1573"/>
</dbReference>
<name>A0A5M6CW45_9BACT</name>
<dbReference type="RefSeq" id="WP_150079302.1">
    <property type="nucleotide sequence ID" value="NZ_VWOX01000020.1"/>
</dbReference>
<dbReference type="InterPro" id="IPR013783">
    <property type="entry name" value="Ig-like_fold"/>
</dbReference>
<dbReference type="EMBL" id="VWOX01000020">
    <property type="protein sequence ID" value="KAA5539303.1"/>
    <property type="molecule type" value="Genomic_DNA"/>
</dbReference>
<evidence type="ECO:0000313" key="4">
    <source>
        <dbReference type="Proteomes" id="UP000324479"/>
    </source>
</evidence>
<proteinExistence type="predicted"/>
<evidence type="ECO:0000256" key="1">
    <source>
        <dbReference type="SAM" id="MobiDB-lite"/>
    </source>
</evidence>
<sequence>MKKFWLLIPLAVVLGTSFAWAMNYVQYGHRKAYLGEITMDGTVHAGNVMEKLAEYQTDANAVAELLTEKTYDFGALEPGAKGKHEFIIKNSGKEPLRLEVGASTCKCTLGSLNKNVLAPGESTPITLEWTVGNDVKIFEQSAEIRTNDPIRPAIRLTVNGLVISDIEFQPKKVTFGEVLSGESFEFSTKMYSYFDDPIELVDAVFGSEEMTELAEFEFEPFDPSADDDVYQHAKQGFRITAKVKPGVRQGPIVTPMQVRFKKTGESDATNTPDPKDSTDATSESTAEIVLADGETYVASAECAGRIIGSLSMIESSKLKTTSGGSYVWTLGRLDEDDPLEYKAFVVLKGSQQDEVNLTIGEVYPDDVIQASIGKSVGRGNMKLFPIQLKLQAGQELVDLLGKSKDDFGILWVESDNPKVGRMKVAVKVALEPRP</sequence>
<evidence type="ECO:0000313" key="3">
    <source>
        <dbReference type="EMBL" id="KAA5539303.1"/>
    </source>
</evidence>